<dbReference type="Gene3D" id="3.30.450.40">
    <property type="match status" value="1"/>
</dbReference>
<keyword evidence="5" id="KW-0547">Nucleotide-binding</keyword>
<dbReference type="Pfam" id="PF00989">
    <property type="entry name" value="PAS"/>
    <property type="match status" value="1"/>
</dbReference>
<dbReference type="SUPFAM" id="SSF55874">
    <property type="entry name" value="ATPase domain of HSP90 chaperone/DNA topoisomerase II/histidine kinase"/>
    <property type="match status" value="1"/>
</dbReference>
<organism evidence="14 15">
    <name type="scientific">Sphingomonas cynarae</name>
    <dbReference type="NCBI Taxonomy" id="930197"/>
    <lineage>
        <taxon>Bacteria</taxon>
        <taxon>Pseudomonadati</taxon>
        <taxon>Pseudomonadota</taxon>
        <taxon>Alphaproteobacteria</taxon>
        <taxon>Sphingomonadales</taxon>
        <taxon>Sphingomonadaceae</taxon>
        <taxon>Sphingomonas</taxon>
    </lineage>
</organism>
<comment type="caution">
    <text evidence="14">The sequence shown here is derived from an EMBL/GenBank/DDBJ whole genome shotgun (WGS) entry which is preliminary data.</text>
</comment>
<dbReference type="CDD" id="cd00082">
    <property type="entry name" value="HisKA"/>
    <property type="match status" value="1"/>
</dbReference>
<comment type="catalytic activity">
    <reaction evidence="1">
        <text>ATP + protein L-histidine = ADP + protein N-phospho-L-histidine.</text>
        <dbReference type="EC" id="2.7.13.3"/>
    </reaction>
</comment>
<dbReference type="InterPro" id="IPR001789">
    <property type="entry name" value="Sig_transdc_resp-reg_receiver"/>
</dbReference>
<protein>
    <recommendedName>
        <fullName evidence="2">histidine kinase</fullName>
        <ecNumber evidence="2">2.7.13.3</ecNumber>
    </recommendedName>
</protein>
<dbReference type="PROSITE" id="PS50109">
    <property type="entry name" value="HIS_KIN"/>
    <property type="match status" value="1"/>
</dbReference>
<feature type="domain" description="PAS" evidence="12">
    <location>
        <begin position="7"/>
        <end position="64"/>
    </location>
</feature>
<dbReference type="InterPro" id="IPR003018">
    <property type="entry name" value="GAF"/>
</dbReference>
<dbReference type="Pfam" id="PF08447">
    <property type="entry name" value="PAS_3"/>
    <property type="match status" value="1"/>
</dbReference>
<dbReference type="Pfam" id="PF00512">
    <property type="entry name" value="HisKA"/>
    <property type="match status" value="1"/>
</dbReference>
<feature type="domain" description="Histidine kinase" evidence="10">
    <location>
        <begin position="572"/>
        <end position="796"/>
    </location>
</feature>
<dbReference type="InterPro" id="IPR013655">
    <property type="entry name" value="PAS_fold_3"/>
</dbReference>
<dbReference type="InterPro" id="IPR003661">
    <property type="entry name" value="HisK_dim/P_dom"/>
</dbReference>
<proteinExistence type="predicted"/>
<dbReference type="InterPro" id="IPR003594">
    <property type="entry name" value="HATPase_dom"/>
</dbReference>
<evidence type="ECO:0000256" key="7">
    <source>
        <dbReference type="ARBA" id="ARBA00022840"/>
    </source>
</evidence>
<evidence type="ECO:0000256" key="9">
    <source>
        <dbReference type="PROSITE-ProRule" id="PRU00169"/>
    </source>
</evidence>
<evidence type="ECO:0000313" key="15">
    <source>
        <dbReference type="Proteomes" id="UP001500523"/>
    </source>
</evidence>
<dbReference type="Proteomes" id="UP001500523">
    <property type="component" value="Unassembled WGS sequence"/>
</dbReference>
<dbReference type="InterPro" id="IPR013656">
    <property type="entry name" value="PAS_4"/>
</dbReference>
<dbReference type="SMART" id="SM00387">
    <property type="entry name" value="HATPase_c"/>
    <property type="match status" value="1"/>
</dbReference>
<keyword evidence="3 9" id="KW-0597">Phosphoprotein</keyword>
<dbReference type="SMART" id="SM00086">
    <property type="entry name" value="PAC"/>
    <property type="match status" value="3"/>
</dbReference>
<feature type="domain" description="PAC" evidence="13">
    <location>
        <begin position="82"/>
        <end position="134"/>
    </location>
</feature>
<dbReference type="SUPFAM" id="SSF55785">
    <property type="entry name" value="PYP-like sensor domain (PAS domain)"/>
    <property type="match status" value="3"/>
</dbReference>
<evidence type="ECO:0000313" key="14">
    <source>
        <dbReference type="EMBL" id="GAA3718440.1"/>
    </source>
</evidence>
<sequence length="938" mass="102371">MTEATGNGTRYRAIFESAVDFAIIGLGTDGLITDWNSGAERIFGWTAEDIRGQPADRFFTPEDQAADRPGVEMHCSLTEGRATDERWHLKKDGTRFWANGEMMPLRAEDGSHIGYVKILRDRTAQRRITEEARLDAEFLRGILASSDDCIKILDLDGDLLSMTEGGMKVMEVTDFEAIRGCAWTSFWTDQGNADAKAAVETARHGGTAHFRGPANTMAGTPRWWDVKVTPILGLDGKPDKLLAVSRDVSVQRRGEVNRDALLELGDRLRDCNSTAEIAYAAGEVLGRTLGVDRVGYGEVEPTTDTLIIEHDWTVPDVASVQGVVHFRDYGSYIKDLKRGRDVIIDGMAADQRADAEALRQAAATALVNIPIMERGALAAILFVNQRDARMWTEAEIAFIREIADRTQVAIQRHKAEARLNDLAISLEEQVEQRTADRNRLWTLSRDVMLVAGFDGTIAAVNPAWTTTLGWSETELLSRNFLDLVHPDDLIATQNAAGALSEGTVISRFDNRYRHKDGSYRTLTWTAAPGDGLIIAVARDITAEQDQAEALRHAEDALRQAQKMEAVGQLTGGLAHDFNNLLTGMMGNLELLQIRVARGRLEDLDRFINAAQGAGRRAAALTQRLLAFSRRQTLDPKPTDVNRLIAGFEEMLARTVGATVDIEIVGAVGLWPTEIDAGQLENAILNLCINGRDAMPDGGRLTIETANKWFDDRAAQDHELPPGQYISVCVTDSGTGMPPEVIKRVFEPFFTTKPIGQGTGLGLSMIYGFARQSGGHVRIYSEVGQGTTVCVYLPRYHGDVDDDVAETRRIAAETAGGQTILVVDDEATIRHLIDEVLDEQGYTVIGAADGAAGLKVLQSGARIELLITDVGLPNGMNGRQVADHARALRPGLKVLFITGFAENAAVGNGHLEPGMELLTKPFTLEALTSKVAAMIKVPS</sequence>
<evidence type="ECO:0000256" key="2">
    <source>
        <dbReference type="ARBA" id="ARBA00012438"/>
    </source>
</evidence>
<dbReference type="Pfam" id="PF08448">
    <property type="entry name" value="PAS_4"/>
    <property type="match status" value="1"/>
</dbReference>
<dbReference type="EMBL" id="BAABBF010000007">
    <property type="protein sequence ID" value="GAA3718440.1"/>
    <property type="molecule type" value="Genomic_DNA"/>
</dbReference>
<evidence type="ECO:0000259" key="11">
    <source>
        <dbReference type="PROSITE" id="PS50110"/>
    </source>
</evidence>
<evidence type="ECO:0000256" key="3">
    <source>
        <dbReference type="ARBA" id="ARBA00022553"/>
    </source>
</evidence>
<keyword evidence="4" id="KW-0808">Transferase</keyword>
<dbReference type="SMART" id="SM00065">
    <property type="entry name" value="GAF"/>
    <property type="match status" value="1"/>
</dbReference>
<dbReference type="InterPro" id="IPR013767">
    <property type="entry name" value="PAS_fold"/>
</dbReference>
<keyword evidence="15" id="KW-1185">Reference proteome</keyword>
<dbReference type="PROSITE" id="PS50112">
    <property type="entry name" value="PAS"/>
    <property type="match status" value="2"/>
</dbReference>
<dbReference type="InterPro" id="IPR036890">
    <property type="entry name" value="HATPase_C_sf"/>
</dbReference>
<dbReference type="PRINTS" id="PR00344">
    <property type="entry name" value="BCTRLSENSOR"/>
</dbReference>
<name>A0ABP7EGA5_9SPHN</name>
<dbReference type="InterPro" id="IPR036097">
    <property type="entry name" value="HisK_dim/P_sf"/>
</dbReference>
<evidence type="ECO:0000259" key="10">
    <source>
        <dbReference type="PROSITE" id="PS50109"/>
    </source>
</evidence>
<dbReference type="Gene3D" id="3.40.50.2300">
    <property type="match status" value="1"/>
</dbReference>
<dbReference type="Gene3D" id="3.30.565.10">
    <property type="entry name" value="Histidine kinase-like ATPase, C-terminal domain"/>
    <property type="match status" value="1"/>
</dbReference>
<reference evidence="15" key="1">
    <citation type="journal article" date="2019" name="Int. J. Syst. Evol. Microbiol.">
        <title>The Global Catalogue of Microorganisms (GCM) 10K type strain sequencing project: providing services to taxonomists for standard genome sequencing and annotation.</title>
        <authorList>
            <consortium name="The Broad Institute Genomics Platform"/>
            <consortium name="The Broad Institute Genome Sequencing Center for Infectious Disease"/>
            <person name="Wu L."/>
            <person name="Ma J."/>
        </authorList>
    </citation>
    <scope>NUCLEOTIDE SEQUENCE [LARGE SCALE GENOMIC DNA]</scope>
    <source>
        <strain evidence="15">JCM 17498</strain>
    </source>
</reference>
<dbReference type="InterPro" id="IPR005467">
    <property type="entry name" value="His_kinase_dom"/>
</dbReference>
<dbReference type="SMART" id="SM00388">
    <property type="entry name" value="HisKA"/>
    <property type="match status" value="1"/>
</dbReference>
<feature type="domain" description="Response regulatory" evidence="11">
    <location>
        <begin position="818"/>
        <end position="934"/>
    </location>
</feature>
<keyword evidence="8" id="KW-0902">Two-component regulatory system</keyword>
<dbReference type="SUPFAM" id="SSF55781">
    <property type="entry name" value="GAF domain-like"/>
    <property type="match status" value="1"/>
</dbReference>
<evidence type="ECO:0000256" key="4">
    <source>
        <dbReference type="ARBA" id="ARBA00022679"/>
    </source>
</evidence>
<evidence type="ECO:0000259" key="13">
    <source>
        <dbReference type="PROSITE" id="PS50113"/>
    </source>
</evidence>
<dbReference type="EC" id="2.7.13.3" evidence="2"/>
<dbReference type="InterPro" id="IPR029016">
    <property type="entry name" value="GAF-like_dom_sf"/>
</dbReference>
<evidence type="ECO:0000256" key="8">
    <source>
        <dbReference type="ARBA" id="ARBA00023012"/>
    </source>
</evidence>
<dbReference type="CDD" id="cd18161">
    <property type="entry name" value="REC_hyHK_blue-like"/>
    <property type="match status" value="1"/>
</dbReference>
<dbReference type="PROSITE" id="PS50113">
    <property type="entry name" value="PAC"/>
    <property type="match status" value="1"/>
</dbReference>
<keyword evidence="7" id="KW-0067">ATP-binding</keyword>
<dbReference type="PANTHER" id="PTHR43065">
    <property type="entry name" value="SENSOR HISTIDINE KINASE"/>
    <property type="match status" value="1"/>
</dbReference>
<dbReference type="InterPro" id="IPR035965">
    <property type="entry name" value="PAS-like_dom_sf"/>
</dbReference>
<evidence type="ECO:0000256" key="1">
    <source>
        <dbReference type="ARBA" id="ARBA00000085"/>
    </source>
</evidence>
<dbReference type="SUPFAM" id="SSF52172">
    <property type="entry name" value="CheY-like"/>
    <property type="match status" value="1"/>
</dbReference>
<dbReference type="Gene3D" id="3.30.450.20">
    <property type="entry name" value="PAS domain"/>
    <property type="match status" value="3"/>
</dbReference>
<keyword evidence="6" id="KW-0418">Kinase</keyword>
<dbReference type="PANTHER" id="PTHR43065:SF42">
    <property type="entry name" value="TWO-COMPONENT SENSOR PPRA"/>
    <property type="match status" value="1"/>
</dbReference>
<dbReference type="InterPro" id="IPR000014">
    <property type="entry name" value="PAS"/>
</dbReference>
<gene>
    <name evidence="14" type="ORF">GCM10022268_28440</name>
</gene>
<dbReference type="InterPro" id="IPR004358">
    <property type="entry name" value="Sig_transdc_His_kin-like_C"/>
</dbReference>
<dbReference type="InterPro" id="IPR000700">
    <property type="entry name" value="PAS-assoc_C"/>
</dbReference>
<dbReference type="PROSITE" id="PS50110">
    <property type="entry name" value="RESPONSE_REGULATORY"/>
    <property type="match status" value="1"/>
</dbReference>
<dbReference type="Pfam" id="PF01590">
    <property type="entry name" value="GAF"/>
    <property type="match status" value="1"/>
</dbReference>
<dbReference type="SUPFAM" id="SSF47384">
    <property type="entry name" value="Homodimeric domain of signal transducing histidine kinase"/>
    <property type="match status" value="1"/>
</dbReference>
<dbReference type="SMART" id="SM00091">
    <property type="entry name" value="PAS"/>
    <property type="match status" value="3"/>
</dbReference>
<accession>A0ABP7EGA5</accession>
<evidence type="ECO:0000256" key="6">
    <source>
        <dbReference type="ARBA" id="ARBA00022777"/>
    </source>
</evidence>
<dbReference type="CDD" id="cd16919">
    <property type="entry name" value="HATPase_CckA-like"/>
    <property type="match status" value="1"/>
</dbReference>
<dbReference type="CDD" id="cd00130">
    <property type="entry name" value="PAS"/>
    <property type="match status" value="2"/>
</dbReference>
<feature type="modified residue" description="4-aspartylphosphate" evidence="9">
    <location>
        <position position="868"/>
    </location>
</feature>
<evidence type="ECO:0000256" key="5">
    <source>
        <dbReference type="ARBA" id="ARBA00022741"/>
    </source>
</evidence>
<dbReference type="Gene3D" id="1.10.287.130">
    <property type="match status" value="1"/>
</dbReference>
<dbReference type="Pfam" id="PF02518">
    <property type="entry name" value="HATPase_c"/>
    <property type="match status" value="1"/>
</dbReference>
<feature type="domain" description="PAS" evidence="12">
    <location>
        <begin position="448"/>
        <end position="488"/>
    </location>
</feature>
<dbReference type="InterPro" id="IPR011006">
    <property type="entry name" value="CheY-like_superfamily"/>
</dbReference>
<dbReference type="SMART" id="SM00448">
    <property type="entry name" value="REC"/>
    <property type="match status" value="1"/>
</dbReference>
<evidence type="ECO:0000259" key="12">
    <source>
        <dbReference type="PROSITE" id="PS50112"/>
    </source>
</evidence>
<dbReference type="Pfam" id="PF00072">
    <property type="entry name" value="Response_reg"/>
    <property type="match status" value="1"/>
</dbReference>
<dbReference type="NCBIfam" id="TIGR00229">
    <property type="entry name" value="sensory_box"/>
    <property type="match status" value="2"/>
</dbReference>
<dbReference type="InterPro" id="IPR001610">
    <property type="entry name" value="PAC"/>
</dbReference>